<protein>
    <submittedName>
        <fullName evidence="1">Uncharacterized protein</fullName>
    </submittedName>
</protein>
<reference evidence="1 2" key="1">
    <citation type="journal article" date="2020" name="Nat. Food">
        <title>A phased Vanilla planifolia genome enables genetic improvement of flavour and production.</title>
        <authorList>
            <person name="Hasing T."/>
            <person name="Tang H."/>
            <person name="Brym M."/>
            <person name="Khazi F."/>
            <person name="Huang T."/>
            <person name="Chambers A.H."/>
        </authorList>
    </citation>
    <scope>NUCLEOTIDE SEQUENCE [LARGE SCALE GENOMIC DNA]</scope>
    <source>
        <tissue evidence="1">Leaf</tissue>
    </source>
</reference>
<evidence type="ECO:0000313" key="2">
    <source>
        <dbReference type="Proteomes" id="UP000639772"/>
    </source>
</evidence>
<name>A0A835V2C2_VANPL</name>
<evidence type="ECO:0000313" key="1">
    <source>
        <dbReference type="EMBL" id="KAG0482198.1"/>
    </source>
</evidence>
<comment type="caution">
    <text evidence="1">The sequence shown here is derived from an EMBL/GenBank/DDBJ whole genome shotgun (WGS) entry which is preliminary data.</text>
</comment>
<proteinExistence type="predicted"/>
<dbReference type="EMBL" id="JADCNM010000005">
    <property type="protein sequence ID" value="KAG0482198.1"/>
    <property type="molecule type" value="Genomic_DNA"/>
</dbReference>
<gene>
    <name evidence="1" type="ORF">HPP92_010282</name>
</gene>
<sequence>MNMYFPEVFPSCAPARSALIQFLCVPWEGAREKGIKDPSTNLDLVCPRSSLAACLKDLVVLLAGIEAFALFPIRHQLGAL</sequence>
<accession>A0A835V2C2</accession>
<dbReference type="Proteomes" id="UP000639772">
    <property type="component" value="Unassembled WGS sequence"/>
</dbReference>
<dbReference type="AlphaFoldDB" id="A0A835V2C2"/>
<organism evidence="1 2">
    <name type="scientific">Vanilla planifolia</name>
    <name type="common">Vanilla</name>
    <dbReference type="NCBI Taxonomy" id="51239"/>
    <lineage>
        <taxon>Eukaryota</taxon>
        <taxon>Viridiplantae</taxon>
        <taxon>Streptophyta</taxon>
        <taxon>Embryophyta</taxon>
        <taxon>Tracheophyta</taxon>
        <taxon>Spermatophyta</taxon>
        <taxon>Magnoliopsida</taxon>
        <taxon>Liliopsida</taxon>
        <taxon>Asparagales</taxon>
        <taxon>Orchidaceae</taxon>
        <taxon>Vanilloideae</taxon>
        <taxon>Vanilleae</taxon>
        <taxon>Vanilla</taxon>
    </lineage>
</organism>